<dbReference type="RefSeq" id="WP_131259046.1">
    <property type="nucleotide sequence ID" value="NZ_JBHSUS010000001.1"/>
</dbReference>
<accession>A0ABW1XFY3</accession>
<reference evidence="2" key="1">
    <citation type="journal article" date="2019" name="Int. J. Syst. Evol. Microbiol.">
        <title>The Global Catalogue of Microorganisms (GCM) 10K type strain sequencing project: providing services to taxonomists for standard genome sequencing and annotation.</title>
        <authorList>
            <consortium name="The Broad Institute Genomics Platform"/>
            <consortium name="The Broad Institute Genome Sequencing Center for Infectious Disease"/>
            <person name="Wu L."/>
            <person name="Ma J."/>
        </authorList>
    </citation>
    <scope>NUCLEOTIDE SEQUENCE [LARGE SCALE GENOMIC DNA]</scope>
    <source>
        <strain evidence="2">CGMCC 1.16031</strain>
    </source>
</reference>
<dbReference type="Proteomes" id="UP001596364">
    <property type="component" value="Unassembled WGS sequence"/>
</dbReference>
<name>A0ABW1XFY3_9ALTE</name>
<protein>
    <recommendedName>
        <fullName evidence="3">Lipoprotein</fullName>
    </recommendedName>
</protein>
<dbReference type="PROSITE" id="PS51257">
    <property type="entry name" value="PROKAR_LIPOPROTEIN"/>
    <property type="match status" value="1"/>
</dbReference>
<proteinExistence type="predicted"/>
<dbReference type="EMBL" id="JBHSUS010000001">
    <property type="protein sequence ID" value="MFC6438939.1"/>
    <property type="molecule type" value="Genomic_DNA"/>
</dbReference>
<evidence type="ECO:0008006" key="3">
    <source>
        <dbReference type="Google" id="ProtNLM"/>
    </source>
</evidence>
<gene>
    <name evidence="1" type="ORF">ACFP85_02065</name>
</gene>
<organism evidence="1 2">
    <name type="scientific">Pseudobowmanella zhangzhouensis</name>
    <dbReference type="NCBI Taxonomy" id="1537679"/>
    <lineage>
        <taxon>Bacteria</taxon>
        <taxon>Pseudomonadati</taxon>
        <taxon>Pseudomonadota</taxon>
        <taxon>Gammaproteobacteria</taxon>
        <taxon>Alteromonadales</taxon>
        <taxon>Alteromonadaceae</taxon>
    </lineage>
</organism>
<evidence type="ECO:0000313" key="1">
    <source>
        <dbReference type="EMBL" id="MFC6438939.1"/>
    </source>
</evidence>
<comment type="caution">
    <text evidence="1">The sequence shown here is derived from an EMBL/GenBank/DDBJ whole genome shotgun (WGS) entry which is preliminary data.</text>
</comment>
<keyword evidence="2" id="KW-1185">Reference proteome</keyword>
<sequence length="73" mass="8305">MKTHLTLILCTLALTGCSHRSLYETGQNYQKSQCIIDAQTPEQIDACRQANNMSYEEYKKAREALAKQPTPEK</sequence>
<evidence type="ECO:0000313" key="2">
    <source>
        <dbReference type="Proteomes" id="UP001596364"/>
    </source>
</evidence>